<proteinExistence type="predicted"/>
<keyword evidence="8" id="KW-1185">Reference proteome</keyword>
<evidence type="ECO:0000313" key="7">
    <source>
        <dbReference type="EMBL" id="SCW57765.1"/>
    </source>
</evidence>
<feature type="transmembrane region" description="Helical" evidence="6">
    <location>
        <begin position="128"/>
        <end position="149"/>
    </location>
</feature>
<evidence type="ECO:0000256" key="4">
    <source>
        <dbReference type="ARBA" id="ARBA00022989"/>
    </source>
</evidence>
<feature type="transmembrane region" description="Helical" evidence="6">
    <location>
        <begin position="12"/>
        <end position="31"/>
    </location>
</feature>
<keyword evidence="3 6" id="KW-0812">Transmembrane</keyword>
<feature type="transmembrane region" description="Helical" evidence="6">
    <location>
        <begin position="74"/>
        <end position="92"/>
    </location>
</feature>
<dbReference type="Proteomes" id="UP000199150">
    <property type="component" value="Unassembled WGS sequence"/>
</dbReference>
<evidence type="ECO:0000256" key="5">
    <source>
        <dbReference type="ARBA" id="ARBA00023136"/>
    </source>
</evidence>
<dbReference type="Pfam" id="PF01810">
    <property type="entry name" value="LysE"/>
    <property type="match status" value="1"/>
</dbReference>
<dbReference type="GO" id="GO:0015171">
    <property type="term" value="F:amino acid transmembrane transporter activity"/>
    <property type="evidence" value="ECO:0007669"/>
    <property type="project" value="TreeGrafter"/>
</dbReference>
<dbReference type="RefSeq" id="WP_090647217.1">
    <property type="nucleotide sequence ID" value="NZ_CBCRYE010000006.1"/>
</dbReference>
<evidence type="ECO:0000313" key="8">
    <source>
        <dbReference type="Proteomes" id="UP000199150"/>
    </source>
</evidence>
<dbReference type="EMBL" id="FMTS01000002">
    <property type="protein sequence ID" value="SCW57765.1"/>
    <property type="molecule type" value="Genomic_DNA"/>
</dbReference>
<dbReference type="AlphaFoldDB" id="A0A1G4RMP1"/>
<dbReference type="PANTHER" id="PTHR30086:SF20">
    <property type="entry name" value="ARGININE EXPORTER PROTEIN ARGO-RELATED"/>
    <property type="match status" value="1"/>
</dbReference>
<dbReference type="OrthoDB" id="9804822at2"/>
<keyword evidence="4 6" id="KW-1133">Transmembrane helix</keyword>
<evidence type="ECO:0000256" key="2">
    <source>
        <dbReference type="ARBA" id="ARBA00022475"/>
    </source>
</evidence>
<dbReference type="GO" id="GO:0005886">
    <property type="term" value="C:plasma membrane"/>
    <property type="evidence" value="ECO:0007669"/>
    <property type="project" value="UniProtKB-SubCell"/>
</dbReference>
<gene>
    <name evidence="7" type="ORF">SAMN02927928_2052</name>
</gene>
<accession>A0A1G4RMP1</accession>
<comment type="subcellular location">
    <subcellularLocation>
        <location evidence="1">Cell membrane</location>
        <topology evidence="1">Multi-pass membrane protein</topology>
    </subcellularLocation>
</comment>
<evidence type="ECO:0000256" key="1">
    <source>
        <dbReference type="ARBA" id="ARBA00004651"/>
    </source>
</evidence>
<dbReference type="STRING" id="260084.SAMN02927928_2052"/>
<dbReference type="InterPro" id="IPR001123">
    <property type="entry name" value="LeuE-type"/>
</dbReference>
<reference evidence="8" key="1">
    <citation type="submission" date="2016-10" db="EMBL/GenBank/DDBJ databases">
        <authorList>
            <person name="Varghese N."/>
            <person name="Submissions S."/>
        </authorList>
    </citation>
    <scope>NUCLEOTIDE SEQUENCE [LARGE SCALE GENOMIC DNA]</scope>
    <source>
        <strain evidence="8">CGMCC 1.3431</strain>
    </source>
</reference>
<dbReference type="PANTHER" id="PTHR30086">
    <property type="entry name" value="ARGININE EXPORTER PROTEIN ARGO"/>
    <property type="match status" value="1"/>
</dbReference>
<protein>
    <submittedName>
        <fullName evidence="7">Threonine/homoserine/homoserine lactone efflux protein</fullName>
    </submittedName>
</protein>
<keyword evidence="2" id="KW-1003">Cell membrane</keyword>
<keyword evidence="5 6" id="KW-0472">Membrane</keyword>
<feature type="transmembrane region" description="Helical" evidence="6">
    <location>
        <begin position="196"/>
        <end position="217"/>
    </location>
</feature>
<evidence type="ECO:0000256" key="6">
    <source>
        <dbReference type="SAM" id="Phobius"/>
    </source>
</evidence>
<name>A0A1G4RMP1_9CAUL</name>
<feature type="transmembrane region" description="Helical" evidence="6">
    <location>
        <begin position="43"/>
        <end position="68"/>
    </location>
</feature>
<evidence type="ECO:0000256" key="3">
    <source>
        <dbReference type="ARBA" id="ARBA00022692"/>
    </source>
</evidence>
<organism evidence="7 8">
    <name type="scientific">Asticcacaulis taihuensis</name>
    <dbReference type="NCBI Taxonomy" id="260084"/>
    <lineage>
        <taxon>Bacteria</taxon>
        <taxon>Pseudomonadati</taxon>
        <taxon>Pseudomonadota</taxon>
        <taxon>Alphaproteobacteria</taxon>
        <taxon>Caulobacterales</taxon>
        <taxon>Caulobacteraceae</taxon>
        <taxon>Asticcacaulis</taxon>
    </lineage>
</organism>
<dbReference type="PIRSF" id="PIRSF006324">
    <property type="entry name" value="LeuE"/>
    <property type="match status" value="1"/>
</dbReference>
<sequence>MAFPIDPHTYWAFFVTMFFMAITPGPANLFAIRTGLGRRKSHVIAAVIGLNCASLIWFIACAFGLQILLTAFPLLFQIVAVAGGLYLGWMAFKGFRAALDIRNENIASSLTAAPDPNRTMAATFKDGFLVQLLNPKVTLFFTAVLPPFVDIHRAVPPQMVAFAATAIGMDTVTMTTYGLAAVTLSHTLSDPRKKQVFDLGVCLILMAIAALIIWHAGMELLRL</sequence>
<feature type="transmembrane region" description="Helical" evidence="6">
    <location>
        <begin position="161"/>
        <end position="184"/>
    </location>
</feature>